<dbReference type="PROSITE" id="PS50977">
    <property type="entry name" value="HTH_TETR_2"/>
    <property type="match status" value="1"/>
</dbReference>
<dbReference type="RefSeq" id="WP_163788279.1">
    <property type="nucleotide sequence ID" value="NZ_AP022587.1"/>
</dbReference>
<evidence type="ECO:0000313" key="5">
    <source>
        <dbReference type="Proteomes" id="UP000467130"/>
    </source>
</evidence>
<dbReference type="AlphaFoldDB" id="A0A7I7Q1S9"/>
<dbReference type="GO" id="GO:0003700">
    <property type="term" value="F:DNA-binding transcription factor activity"/>
    <property type="evidence" value="ECO:0007669"/>
    <property type="project" value="TreeGrafter"/>
</dbReference>
<dbReference type="KEGG" id="msto:MSTO_02960"/>
<evidence type="ECO:0000256" key="2">
    <source>
        <dbReference type="PROSITE-ProRule" id="PRU00335"/>
    </source>
</evidence>
<accession>A0A7I7Q1S9</accession>
<dbReference type="SUPFAM" id="SSF48498">
    <property type="entry name" value="Tetracyclin repressor-like, C-terminal domain"/>
    <property type="match status" value="1"/>
</dbReference>
<dbReference type="InterPro" id="IPR050109">
    <property type="entry name" value="HTH-type_TetR-like_transc_reg"/>
</dbReference>
<dbReference type="InterPro" id="IPR036271">
    <property type="entry name" value="Tet_transcr_reg_TetR-rel_C_sf"/>
</dbReference>
<dbReference type="Pfam" id="PF17920">
    <property type="entry name" value="TetR_C_16"/>
    <property type="match status" value="1"/>
</dbReference>
<protein>
    <submittedName>
        <fullName evidence="4">TetR family transcriptional regulator</fullName>
    </submittedName>
</protein>
<dbReference type="Pfam" id="PF00440">
    <property type="entry name" value="TetR_N"/>
    <property type="match status" value="1"/>
</dbReference>
<sequence>MVHPKKQSATRRPRNAAKTRADILASALQAFARHGYDGVGVRDIARDAGVTAMLINRYFGSKEQLFAEVVEAAFAPPAFFGGDPEAMARDAAHNLVGLSAPDAEQLGRFPIMLRSVPNPRAAQIVRDALTRHVGRRLATQLPEPDQQLRAELILSVIAGVWLMRSVIQTPALTEAAAERLTDAVSAIIQTVVDTPLDHG</sequence>
<keyword evidence="5" id="KW-1185">Reference proteome</keyword>
<feature type="DNA-binding region" description="H-T-H motif" evidence="2">
    <location>
        <begin position="40"/>
        <end position="59"/>
    </location>
</feature>
<dbReference type="PANTHER" id="PTHR30055">
    <property type="entry name" value="HTH-TYPE TRANSCRIPTIONAL REGULATOR RUTR"/>
    <property type="match status" value="1"/>
</dbReference>
<keyword evidence="1 2" id="KW-0238">DNA-binding</keyword>
<evidence type="ECO:0000313" key="4">
    <source>
        <dbReference type="EMBL" id="BBY20091.1"/>
    </source>
</evidence>
<proteinExistence type="predicted"/>
<dbReference type="PANTHER" id="PTHR30055:SF235">
    <property type="entry name" value="TRANSCRIPTIONAL REGULATORY PROTEIN"/>
    <property type="match status" value="1"/>
</dbReference>
<dbReference type="EMBL" id="AP022587">
    <property type="protein sequence ID" value="BBY20091.1"/>
    <property type="molecule type" value="Genomic_DNA"/>
</dbReference>
<name>A0A7I7Q1S9_9MYCO</name>
<dbReference type="Gene3D" id="1.10.357.10">
    <property type="entry name" value="Tetracycline Repressor, domain 2"/>
    <property type="match status" value="1"/>
</dbReference>
<dbReference type="PRINTS" id="PR00455">
    <property type="entry name" value="HTHTETR"/>
</dbReference>
<organism evidence="4 5">
    <name type="scientific">Mycobacterium stomatepiae</name>
    <dbReference type="NCBI Taxonomy" id="470076"/>
    <lineage>
        <taxon>Bacteria</taxon>
        <taxon>Bacillati</taxon>
        <taxon>Actinomycetota</taxon>
        <taxon>Actinomycetes</taxon>
        <taxon>Mycobacteriales</taxon>
        <taxon>Mycobacteriaceae</taxon>
        <taxon>Mycobacterium</taxon>
        <taxon>Mycobacterium simiae complex</taxon>
    </lineage>
</organism>
<feature type="domain" description="HTH tetR-type" evidence="3">
    <location>
        <begin position="17"/>
        <end position="77"/>
    </location>
</feature>
<dbReference type="InterPro" id="IPR041678">
    <property type="entry name" value="TetR_C_16"/>
</dbReference>
<evidence type="ECO:0000259" key="3">
    <source>
        <dbReference type="PROSITE" id="PS50977"/>
    </source>
</evidence>
<reference evidence="4 5" key="1">
    <citation type="journal article" date="2019" name="Emerg. Microbes Infect.">
        <title>Comprehensive subspecies identification of 175 nontuberculous mycobacteria species based on 7547 genomic profiles.</title>
        <authorList>
            <person name="Matsumoto Y."/>
            <person name="Kinjo T."/>
            <person name="Motooka D."/>
            <person name="Nabeya D."/>
            <person name="Jung N."/>
            <person name="Uechi K."/>
            <person name="Horii T."/>
            <person name="Iida T."/>
            <person name="Fujita J."/>
            <person name="Nakamura S."/>
        </authorList>
    </citation>
    <scope>NUCLEOTIDE SEQUENCE [LARGE SCALE GENOMIC DNA]</scope>
    <source>
        <strain evidence="4 5">JCM 17783</strain>
    </source>
</reference>
<evidence type="ECO:0000256" key="1">
    <source>
        <dbReference type="ARBA" id="ARBA00023125"/>
    </source>
</evidence>
<dbReference type="SUPFAM" id="SSF46689">
    <property type="entry name" value="Homeodomain-like"/>
    <property type="match status" value="1"/>
</dbReference>
<dbReference type="GO" id="GO:0000976">
    <property type="term" value="F:transcription cis-regulatory region binding"/>
    <property type="evidence" value="ECO:0007669"/>
    <property type="project" value="TreeGrafter"/>
</dbReference>
<dbReference type="InterPro" id="IPR001647">
    <property type="entry name" value="HTH_TetR"/>
</dbReference>
<gene>
    <name evidence="4" type="ORF">MSTO_02960</name>
</gene>
<dbReference type="InterPro" id="IPR009057">
    <property type="entry name" value="Homeodomain-like_sf"/>
</dbReference>
<dbReference type="Proteomes" id="UP000467130">
    <property type="component" value="Chromosome"/>
</dbReference>